<sequence length="127" mass="13905">RGIRENHGHLICVCDDKSIEAARQDAILASRCECPVHLFSVALSKDDLEAAEAAIAKAKIAIESEGVEVVSTKTTIGNPHDEIIEYGKEFSVIVMADSSVKGFRRFFQTSVAYEVLQHATNSVMIVR</sequence>
<dbReference type="SUPFAM" id="SSF52402">
    <property type="entry name" value="Adenine nucleotide alpha hydrolases-like"/>
    <property type="match status" value="1"/>
</dbReference>
<proteinExistence type="predicted"/>
<dbReference type="InterPro" id="IPR014729">
    <property type="entry name" value="Rossmann-like_a/b/a_fold"/>
</dbReference>
<accession>A0A7C5LXL6</accession>
<dbReference type="AlphaFoldDB" id="A0A7C5LXL6"/>
<name>A0A7C5LXL6_9PROT</name>
<dbReference type="EMBL" id="DRMJ01000377">
    <property type="protein sequence ID" value="HHL43396.1"/>
    <property type="molecule type" value="Genomic_DNA"/>
</dbReference>
<reference evidence="2" key="1">
    <citation type="journal article" date="2020" name="mSystems">
        <title>Genome- and Community-Level Interaction Insights into Carbon Utilization and Element Cycling Functions of Hydrothermarchaeota in Hydrothermal Sediment.</title>
        <authorList>
            <person name="Zhou Z."/>
            <person name="Liu Y."/>
            <person name="Xu W."/>
            <person name="Pan J."/>
            <person name="Luo Z.H."/>
            <person name="Li M."/>
        </authorList>
    </citation>
    <scope>NUCLEOTIDE SEQUENCE [LARGE SCALE GENOMIC DNA]</scope>
    <source>
        <strain evidence="2">HyVt-485</strain>
    </source>
</reference>
<comment type="caution">
    <text evidence="2">The sequence shown here is derived from an EMBL/GenBank/DDBJ whole genome shotgun (WGS) entry which is preliminary data.</text>
</comment>
<gene>
    <name evidence="2" type="ORF">ENJ42_07260</name>
</gene>
<feature type="non-terminal residue" evidence="2">
    <location>
        <position position="1"/>
    </location>
</feature>
<organism evidence="2">
    <name type="scientific">Hellea balneolensis</name>
    <dbReference type="NCBI Taxonomy" id="287478"/>
    <lineage>
        <taxon>Bacteria</taxon>
        <taxon>Pseudomonadati</taxon>
        <taxon>Pseudomonadota</taxon>
        <taxon>Alphaproteobacteria</taxon>
        <taxon>Maricaulales</taxon>
        <taxon>Robiginitomaculaceae</taxon>
        <taxon>Hellea</taxon>
    </lineage>
</organism>
<feature type="domain" description="UspA" evidence="1">
    <location>
        <begin position="47"/>
        <end position="127"/>
    </location>
</feature>
<dbReference type="Gene3D" id="3.40.50.620">
    <property type="entry name" value="HUPs"/>
    <property type="match status" value="1"/>
</dbReference>
<protein>
    <submittedName>
        <fullName evidence="2">Universal stress protein</fullName>
    </submittedName>
</protein>
<dbReference type="Pfam" id="PF00582">
    <property type="entry name" value="Usp"/>
    <property type="match status" value="1"/>
</dbReference>
<dbReference type="InterPro" id="IPR006016">
    <property type="entry name" value="UspA"/>
</dbReference>
<evidence type="ECO:0000259" key="1">
    <source>
        <dbReference type="Pfam" id="PF00582"/>
    </source>
</evidence>
<dbReference type="CDD" id="cd00293">
    <property type="entry name" value="USP-like"/>
    <property type="match status" value="1"/>
</dbReference>
<evidence type="ECO:0000313" key="2">
    <source>
        <dbReference type="EMBL" id="HHL43396.1"/>
    </source>
</evidence>
<dbReference type="Proteomes" id="UP000885830">
    <property type="component" value="Unassembled WGS sequence"/>
</dbReference>